<name>A0A2N5ST09_9BASI</name>
<proteinExistence type="predicted"/>
<organism evidence="1 2">
    <name type="scientific">Puccinia coronata f. sp. avenae</name>
    <dbReference type="NCBI Taxonomy" id="200324"/>
    <lineage>
        <taxon>Eukaryota</taxon>
        <taxon>Fungi</taxon>
        <taxon>Dikarya</taxon>
        <taxon>Basidiomycota</taxon>
        <taxon>Pucciniomycotina</taxon>
        <taxon>Pucciniomycetes</taxon>
        <taxon>Pucciniales</taxon>
        <taxon>Pucciniaceae</taxon>
        <taxon>Puccinia</taxon>
    </lineage>
</organism>
<dbReference type="Proteomes" id="UP000235392">
    <property type="component" value="Unassembled WGS sequence"/>
</dbReference>
<dbReference type="EMBL" id="PGCI01000773">
    <property type="protein sequence ID" value="PLW16374.1"/>
    <property type="molecule type" value="Genomic_DNA"/>
</dbReference>
<protein>
    <submittedName>
        <fullName evidence="1">Uncharacterized protein</fullName>
    </submittedName>
</protein>
<gene>
    <name evidence="1" type="ORF">PCASD_24222</name>
</gene>
<evidence type="ECO:0000313" key="2">
    <source>
        <dbReference type="Proteomes" id="UP000235392"/>
    </source>
</evidence>
<accession>A0A2N5ST09</accession>
<evidence type="ECO:0000313" key="1">
    <source>
        <dbReference type="EMBL" id="PLW16374.1"/>
    </source>
</evidence>
<comment type="caution">
    <text evidence="1">The sequence shown here is derived from an EMBL/GenBank/DDBJ whole genome shotgun (WGS) entry which is preliminary data.</text>
</comment>
<dbReference type="AlphaFoldDB" id="A0A2N5ST09"/>
<reference evidence="1 2" key="1">
    <citation type="submission" date="2017-11" db="EMBL/GenBank/DDBJ databases">
        <title>De novo assembly and phasing of dikaryotic genomes from two isolates of Puccinia coronata f. sp. avenae, the causal agent of oat crown rust.</title>
        <authorList>
            <person name="Miller M.E."/>
            <person name="Zhang Y."/>
            <person name="Omidvar V."/>
            <person name="Sperschneider J."/>
            <person name="Schwessinger B."/>
            <person name="Raley C."/>
            <person name="Palmer J.M."/>
            <person name="Garnica D."/>
            <person name="Upadhyaya N."/>
            <person name="Rathjen J."/>
            <person name="Taylor J.M."/>
            <person name="Park R.F."/>
            <person name="Dodds P.N."/>
            <person name="Hirsch C.D."/>
            <person name="Kianian S.F."/>
            <person name="Figueroa M."/>
        </authorList>
    </citation>
    <scope>NUCLEOTIDE SEQUENCE [LARGE SCALE GENOMIC DNA]</scope>
    <source>
        <strain evidence="1">12SD80</strain>
    </source>
</reference>
<sequence length="69" mass="7441">MTSLAAHSKFGWSCPKCLNNVTHATQHSTAFENNLAAHPQGLWIDNVGQLFGEEYIGNPKGRATSRTAG</sequence>